<evidence type="ECO:0000259" key="1">
    <source>
        <dbReference type="Pfam" id="PF12705"/>
    </source>
</evidence>
<dbReference type="AlphaFoldDB" id="A0A8H9LY74"/>
<sequence>MKTLTITPNNRLQKARTEFLVRQEMSANQKVVADAPNVMSLSTFIKWAWEQAQIFGYPAALNNVLITQEQTFLSWVDIIKNDKSLITIMPPTELANGAVRAYKHLKLWKLSETDFIPDSDESIRFQQWATQFTSNMKGKVTEEEAIGIIIDAISDKVIPMPEHISLWAFDEVPPLFQALFEAISQCTTLQYCSEERPPATCYQTASFDNDTQLKNMAAWAYNTYEMEPSSTIAIVVPDLVAKRQLLINALDEAFEPQVILPNTPDYVQPYNVSAGTPMSSQPIIMLAKKILTVGAASTDVATLRSIVMSPFIGNSESESGKRALFDLTLQEVPTELSLSQMVSLERCPPKLMASVKQFLKIMNDAPERDTVGNWLKRFESALFAIGWPGERLPNSKEYQALKQHNELLHRLCSHYNTDTVTRDTAIYYYHLALSNTLYAAESKDCPIQVLGVLEAAGLTFDYIYILDMNDTVWPAKATPTPFLPELLQIEHGMPHSDASRELEFAKVLDNRFKRSCNSLIYSYCNTEKERKLTPSIFAVGEHLSGNVFKVNELNHIDLLYKQIPVKVLQDDMVPLETEVATGGVSLLEDEARCPFSAFVKHRLKVAEMPVVRMGFSPQQRGIILHEVLEYFWEDMKTHEALVQLTQEERAQKVLQSIERAFSAFTTKEDISSTLIEMEVQLLSKVIDKWLDIEVQRPAFIVEELEQKKLVTIGPLTIRIRIDRKDRLIDNDRVVFIDYKSGSAIANKLDHAAGLTDVQLPISALTAENVDTVAYASLKTGEELYSGLADPTSSNVSRDKHTLIKAASGSMSEQIEQWKVRLETLAEQYAEGVVTLTPSVASCQFCPVKLTCRINPN</sequence>
<dbReference type="Proteomes" id="UP000622604">
    <property type="component" value="Unassembled WGS sequence"/>
</dbReference>
<dbReference type="NCBIfam" id="TIGR03623">
    <property type="entry name" value="probable DNA repair protein"/>
    <property type="match status" value="1"/>
</dbReference>
<dbReference type="SUPFAM" id="SSF52540">
    <property type="entry name" value="P-loop containing nucleoside triphosphate hydrolases"/>
    <property type="match status" value="1"/>
</dbReference>
<evidence type="ECO:0000313" key="3">
    <source>
        <dbReference type="Proteomes" id="UP000622604"/>
    </source>
</evidence>
<dbReference type="Pfam" id="PF12705">
    <property type="entry name" value="PDDEXK_1"/>
    <property type="match status" value="1"/>
</dbReference>
<dbReference type="RefSeq" id="WP_191867034.1">
    <property type="nucleotide sequence ID" value="NZ_BMZC01000014.1"/>
</dbReference>
<feature type="domain" description="PD-(D/E)XK endonuclease-like" evidence="1">
    <location>
        <begin position="585"/>
        <end position="852"/>
    </location>
</feature>
<keyword evidence="2" id="KW-0547">Nucleotide-binding</keyword>
<dbReference type="InterPro" id="IPR019925">
    <property type="entry name" value="DNA_repair_protein_predicted"/>
</dbReference>
<keyword evidence="2" id="KW-0378">Hydrolase</keyword>
<protein>
    <submittedName>
        <fullName evidence="2">ATP-dependent helicase</fullName>
    </submittedName>
</protein>
<name>A0A8H9LY74_9ALTE</name>
<reference evidence="2" key="2">
    <citation type="submission" date="2020-09" db="EMBL/GenBank/DDBJ databases">
        <authorList>
            <person name="Sun Q."/>
            <person name="Kim S."/>
        </authorList>
    </citation>
    <scope>NUCLEOTIDE SEQUENCE</scope>
    <source>
        <strain evidence="2">KCTC 32337</strain>
    </source>
</reference>
<reference evidence="2" key="1">
    <citation type="journal article" date="2014" name="Int. J. Syst. Evol. Microbiol.">
        <title>Complete genome sequence of Corynebacterium casei LMG S-19264T (=DSM 44701T), isolated from a smear-ripened cheese.</title>
        <authorList>
            <consortium name="US DOE Joint Genome Institute (JGI-PGF)"/>
            <person name="Walter F."/>
            <person name="Albersmeier A."/>
            <person name="Kalinowski J."/>
            <person name="Ruckert C."/>
        </authorList>
    </citation>
    <scope>NUCLEOTIDE SEQUENCE</scope>
    <source>
        <strain evidence="2">KCTC 32337</strain>
    </source>
</reference>
<proteinExistence type="predicted"/>
<gene>
    <name evidence="2" type="ORF">GCM10011274_40340</name>
</gene>
<organism evidence="2 3">
    <name type="scientific">Paraglaciecola chathamensis</name>
    <dbReference type="NCBI Taxonomy" id="368405"/>
    <lineage>
        <taxon>Bacteria</taxon>
        <taxon>Pseudomonadati</taxon>
        <taxon>Pseudomonadota</taxon>
        <taxon>Gammaproteobacteria</taxon>
        <taxon>Alteromonadales</taxon>
        <taxon>Alteromonadaceae</taxon>
        <taxon>Paraglaciecola</taxon>
    </lineage>
</organism>
<dbReference type="InterPro" id="IPR027417">
    <property type="entry name" value="P-loop_NTPase"/>
</dbReference>
<evidence type="ECO:0000313" key="2">
    <source>
        <dbReference type="EMBL" id="GGZ78115.1"/>
    </source>
</evidence>
<keyword evidence="2" id="KW-0067">ATP-binding</keyword>
<dbReference type="GO" id="GO:0004386">
    <property type="term" value="F:helicase activity"/>
    <property type="evidence" value="ECO:0007669"/>
    <property type="project" value="UniProtKB-KW"/>
</dbReference>
<dbReference type="EMBL" id="BMZC01000014">
    <property type="protein sequence ID" value="GGZ78115.1"/>
    <property type="molecule type" value="Genomic_DNA"/>
</dbReference>
<keyword evidence="2" id="KW-0347">Helicase</keyword>
<dbReference type="InterPro" id="IPR038726">
    <property type="entry name" value="PDDEXK_AddAB-type"/>
</dbReference>
<accession>A0A8H9LY74</accession>
<comment type="caution">
    <text evidence="2">The sequence shown here is derived from an EMBL/GenBank/DDBJ whole genome shotgun (WGS) entry which is preliminary data.</text>
</comment>